<evidence type="ECO:0000313" key="2">
    <source>
        <dbReference type="Proteomes" id="UP001054945"/>
    </source>
</evidence>
<proteinExistence type="predicted"/>
<gene>
    <name evidence="1" type="ORF">CEXT_653321</name>
</gene>
<organism evidence="1 2">
    <name type="scientific">Caerostris extrusa</name>
    <name type="common">Bark spider</name>
    <name type="synonym">Caerostris bankana</name>
    <dbReference type="NCBI Taxonomy" id="172846"/>
    <lineage>
        <taxon>Eukaryota</taxon>
        <taxon>Metazoa</taxon>
        <taxon>Ecdysozoa</taxon>
        <taxon>Arthropoda</taxon>
        <taxon>Chelicerata</taxon>
        <taxon>Arachnida</taxon>
        <taxon>Araneae</taxon>
        <taxon>Araneomorphae</taxon>
        <taxon>Entelegynae</taxon>
        <taxon>Araneoidea</taxon>
        <taxon>Araneidae</taxon>
        <taxon>Caerostris</taxon>
    </lineage>
</organism>
<keyword evidence="2" id="KW-1185">Reference proteome</keyword>
<dbReference type="AlphaFoldDB" id="A0AAV4T3D5"/>
<evidence type="ECO:0000313" key="1">
    <source>
        <dbReference type="EMBL" id="GIY40630.1"/>
    </source>
</evidence>
<dbReference type="EMBL" id="BPLR01010637">
    <property type="protein sequence ID" value="GIY40630.1"/>
    <property type="molecule type" value="Genomic_DNA"/>
</dbReference>
<dbReference type="Proteomes" id="UP001054945">
    <property type="component" value="Unassembled WGS sequence"/>
</dbReference>
<sequence>MSGRSANDSGVLFSSANEVHHLPFPPQWQGLNYDSVDMILISWHSTTVRNAPLGVLVDKASCFRNKELDANLNKETETMYLQ</sequence>
<comment type="caution">
    <text evidence="1">The sequence shown here is derived from an EMBL/GenBank/DDBJ whole genome shotgun (WGS) entry which is preliminary data.</text>
</comment>
<accession>A0AAV4T3D5</accession>
<reference evidence="1 2" key="1">
    <citation type="submission" date="2021-06" db="EMBL/GenBank/DDBJ databases">
        <title>Caerostris extrusa draft genome.</title>
        <authorList>
            <person name="Kono N."/>
            <person name="Arakawa K."/>
        </authorList>
    </citation>
    <scope>NUCLEOTIDE SEQUENCE [LARGE SCALE GENOMIC DNA]</scope>
</reference>
<protein>
    <submittedName>
        <fullName evidence="1">Uncharacterized protein</fullName>
    </submittedName>
</protein>
<name>A0AAV4T3D5_CAEEX</name>